<dbReference type="STRING" id="51028.A0A0N4V2B5"/>
<dbReference type="SUPFAM" id="SSF56574">
    <property type="entry name" value="Serpins"/>
    <property type="match status" value="1"/>
</dbReference>
<dbReference type="Proteomes" id="UP000274131">
    <property type="component" value="Unassembled WGS sequence"/>
</dbReference>
<reference evidence="6" key="1">
    <citation type="submission" date="2016-04" db="UniProtKB">
        <authorList>
            <consortium name="WormBaseParasite"/>
        </authorList>
    </citation>
    <scope>IDENTIFICATION</scope>
</reference>
<dbReference type="PROSITE" id="PS00284">
    <property type="entry name" value="SERPIN"/>
    <property type="match status" value="1"/>
</dbReference>
<sequence length="299" mass="33198">MEVAQADYTLGLLREAAGFSETMVLSPFSITSAFAVACLGADGNTKKEIHDLFAKGCSEDEFHSYVSQNVKDIANGSETYTLSTANRLFHDRAFKIEEDYLKTVGTKYFGQLEPADFSNSEKTAAVEMMHKIDSFDYYSDDSVQVLGIPYEGNEVKMLIFLPVEKFGLTKFLTNIDGKKLLQYMMRTSRTKVEVGMPKFCLEIQFELSGVLGRMGLSEAFSDSANFRKMSAQSLFISTVLHKAFIEVNEEGTEAAAATAIAVSTTSLHFERPTPTFTADHPFMFVIAKGNTLLFAGKYY</sequence>
<dbReference type="InterPro" id="IPR023795">
    <property type="entry name" value="Serpin_CS"/>
</dbReference>
<dbReference type="PANTHER" id="PTHR11461">
    <property type="entry name" value="SERINE PROTEASE INHIBITOR, SERPIN"/>
    <property type="match status" value="1"/>
</dbReference>
<proteinExistence type="inferred from homology"/>
<evidence type="ECO:0000313" key="5">
    <source>
        <dbReference type="Proteomes" id="UP000274131"/>
    </source>
</evidence>
<dbReference type="InterPro" id="IPR036186">
    <property type="entry name" value="Serpin_sf"/>
</dbReference>
<accession>A0A0N4V2B5</accession>
<evidence type="ECO:0000256" key="2">
    <source>
        <dbReference type="RuleBase" id="RU000411"/>
    </source>
</evidence>
<protein>
    <submittedName>
        <fullName evidence="6">SERPIN domain-containing protein</fullName>
    </submittedName>
</protein>
<dbReference type="InterPro" id="IPR042178">
    <property type="entry name" value="Serpin_sf_1"/>
</dbReference>
<comment type="similarity">
    <text evidence="1 2">Belongs to the serpin family.</text>
</comment>
<dbReference type="InterPro" id="IPR023796">
    <property type="entry name" value="Serpin_dom"/>
</dbReference>
<evidence type="ECO:0000256" key="1">
    <source>
        <dbReference type="ARBA" id="ARBA00009500"/>
    </source>
</evidence>
<gene>
    <name evidence="4" type="ORF">EVEC_LOCUS3841</name>
</gene>
<organism evidence="6">
    <name type="scientific">Enterobius vermicularis</name>
    <name type="common">Human pinworm</name>
    <dbReference type="NCBI Taxonomy" id="51028"/>
    <lineage>
        <taxon>Eukaryota</taxon>
        <taxon>Metazoa</taxon>
        <taxon>Ecdysozoa</taxon>
        <taxon>Nematoda</taxon>
        <taxon>Chromadorea</taxon>
        <taxon>Rhabditida</taxon>
        <taxon>Spirurina</taxon>
        <taxon>Oxyuridomorpha</taxon>
        <taxon>Oxyuroidea</taxon>
        <taxon>Oxyuridae</taxon>
        <taxon>Enterobius</taxon>
    </lineage>
</organism>
<dbReference type="PANTHER" id="PTHR11461:SF211">
    <property type="entry name" value="GH10112P-RELATED"/>
    <property type="match status" value="1"/>
</dbReference>
<name>A0A0N4V2B5_ENTVE</name>
<dbReference type="GO" id="GO:0005615">
    <property type="term" value="C:extracellular space"/>
    <property type="evidence" value="ECO:0007669"/>
    <property type="project" value="InterPro"/>
</dbReference>
<dbReference type="SMART" id="SM00093">
    <property type="entry name" value="SERPIN"/>
    <property type="match status" value="1"/>
</dbReference>
<dbReference type="WBParaSite" id="EVEC_0000413301-mRNA-1">
    <property type="protein sequence ID" value="EVEC_0000413301-mRNA-1"/>
    <property type="gene ID" value="EVEC_0000413301"/>
</dbReference>
<dbReference type="OrthoDB" id="9518664at2759"/>
<feature type="domain" description="Serpin" evidence="3">
    <location>
        <begin position="10"/>
        <end position="299"/>
    </location>
</feature>
<reference evidence="4 5" key="2">
    <citation type="submission" date="2018-10" db="EMBL/GenBank/DDBJ databases">
        <authorList>
            <consortium name="Pathogen Informatics"/>
        </authorList>
    </citation>
    <scope>NUCLEOTIDE SEQUENCE [LARGE SCALE GENOMIC DNA]</scope>
</reference>
<evidence type="ECO:0000259" key="3">
    <source>
        <dbReference type="SMART" id="SM00093"/>
    </source>
</evidence>
<dbReference type="Pfam" id="PF00079">
    <property type="entry name" value="Serpin"/>
    <property type="match status" value="1"/>
</dbReference>
<evidence type="ECO:0000313" key="4">
    <source>
        <dbReference type="EMBL" id="VDD88739.1"/>
    </source>
</evidence>
<keyword evidence="5" id="KW-1185">Reference proteome</keyword>
<evidence type="ECO:0000313" key="6">
    <source>
        <dbReference type="WBParaSite" id="EVEC_0000413301-mRNA-1"/>
    </source>
</evidence>
<dbReference type="GO" id="GO:0004867">
    <property type="term" value="F:serine-type endopeptidase inhibitor activity"/>
    <property type="evidence" value="ECO:0007669"/>
    <property type="project" value="InterPro"/>
</dbReference>
<dbReference type="InterPro" id="IPR000215">
    <property type="entry name" value="Serpin_fam"/>
</dbReference>
<dbReference type="AlphaFoldDB" id="A0A0N4V2B5"/>
<dbReference type="EMBL" id="UXUI01007697">
    <property type="protein sequence ID" value="VDD88739.1"/>
    <property type="molecule type" value="Genomic_DNA"/>
</dbReference>
<dbReference type="Gene3D" id="3.30.497.10">
    <property type="entry name" value="Antithrombin, subunit I, domain 2"/>
    <property type="match status" value="2"/>
</dbReference>